<dbReference type="RefSeq" id="WP_246914244.1">
    <property type="nucleotide sequence ID" value="NZ_JALJRB010000035.1"/>
</dbReference>
<evidence type="ECO:0000256" key="8">
    <source>
        <dbReference type="ARBA" id="ARBA00023315"/>
    </source>
</evidence>
<evidence type="ECO:0000256" key="5">
    <source>
        <dbReference type="ARBA" id="ARBA00013211"/>
    </source>
</evidence>
<dbReference type="Pfam" id="PF01553">
    <property type="entry name" value="Acyltransferase"/>
    <property type="match status" value="1"/>
</dbReference>
<dbReference type="EC" id="2.3.1.51" evidence="5 9"/>
<sequence>MFTSFWACLYLWTMPAWSVTAAGREKIRKKATYVVVSNHQSGLDILVAFRLFFPFKWVSKVEMFRVPFIGWNMTLNGYIRLQRGQKESIEKMMTACERTLARGSSVFFFPEGTRSRTGELKPFKPGAFILAHRMRLPILPIAINGTKDALPKASLNFHGFHPIHIQVLDEIPYAAFAQLDPVQTAEMVRQRIAANVHTP</sequence>
<keyword evidence="9" id="KW-0594">Phospholipid biosynthesis</keyword>
<evidence type="ECO:0000256" key="1">
    <source>
        <dbReference type="ARBA" id="ARBA00001141"/>
    </source>
</evidence>
<evidence type="ECO:0000313" key="13">
    <source>
        <dbReference type="Proteomes" id="UP001165427"/>
    </source>
</evidence>
<dbReference type="SUPFAM" id="SSF69593">
    <property type="entry name" value="Glycerol-3-phosphate (1)-acyltransferase"/>
    <property type="match status" value="1"/>
</dbReference>
<feature type="signal peptide" evidence="10">
    <location>
        <begin position="1"/>
        <end position="21"/>
    </location>
</feature>
<protein>
    <recommendedName>
        <fullName evidence="6 9">1-acyl-sn-glycerol-3-phosphate acyltransferase</fullName>
        <ecNumber evidence="5 9">2.3.1.51</ecNumber>
    </recommendedName>
</protein>
<dbReference type="AlphaFoldDB" id="A0AA41R7B3"/>
<keyword evidence="13" id="KW-1185">Reference proteome</keyword>
<comment type="pathway">
    <text evidence="3">Lipid metabolism.</text>
</comment>
<keyword evidence="9" id="KW-0444">Lipid biosynthesis</keyword>
<comment type="pathway">
    <text evidence="2">Phospholipid metabolism; CDP-diacylglycerol biosynthesis; CDP-diacylglycerol from sn-glycerol 3-phosphate: step 2/3.</text>
</comment>
<evidence type="ECO:0000259" key="11">
    <source>
        <dbReference type="SMART" id="SM00563"/>
    </source>
</evidence>
<keyword evidence="9" id="KW-1208">Phospholipid metabolism</keyword>
<keyword evidence="7 9" id="KW-0808">Transferase</keyword>
<dbReference type="SMART" id="SM00563">
    <property type="entry name" value="PlsC"/>
    <property type="match status" value="1"/>
</dbReference>
<dbReference type="Proteomes" id="UP001165427">
    <property type="component" value="Unassembled WGS sequence"/>
</dbReference>
<dbReference type="EMBL" id="JALJRB010000035">
    <property type="protein sequence ID" value="MCJ8502833.1"/>
    <property type="molecule type" value="Genomic_DNA"/>
</dbReference>
<evidence type="ECO:0000256" key="2">
    <source>
        <dbReference type="ARBA" id="ARBA00004728"/>
    </source>
</evidence>
<evidence type="ECO:0000256" key="3">
    <source>
        <dbReference type="ARBA" id="ARBA00005189"/>
    </source>
</evidence>
<feature type="domain" description="Phospholipid/glycerol acyltransferase" evidence="11">
    <location>
        <begin position="33"/>
        <end position="146"/>
    </location>
</feature>
<organism evidence="12 13">
    <name type="scientific">Desulfatitalea alkaliphila</name>
    <dbReference type="NCBI Taxonomy" id="2929485"/>
    <lineage>
        <taxon>Bacteria</taxon>
        <taxon>Pseudomonadati</taxon>
        <taxon>Thermodesulfobacteriota</taxon>
        <taxon>Desulfobacteria</taxon>
        <taxon>Desulfobacterales</taxon>
        <taxon>Desulfosarcinaceae</taxon>
        <taxon>Desulfatitalea</taxon>
    </lineage>
</organism>
<feature type="chain" id="PRO_5041387492" description="1-acyl-sn-glycerol-3-phosphate acyltransferase" evidence="10">
    <location>
        <begin position="22"/>
        <end position="199"/>
    </location>
</feature>
<dbReference type="InterPro" id="IPR002123">
    <property type="entry name" value="Plipid/glycerol_acylTrfase"/>
</dbReference>
<evidence type="ECO:0000313" key="12">
    <source>
        <dbReference type="EMBL" id="MCJ8502833.1"/>
    </source>
</evidence>
<dbReference type="CDD" id="cd07989">
    <property type="entry name" value="LPLAT_AGPAT-like"/>
    <property type="match status" value="1"/>
</dbReference>
<dbReference type="GO" id="GO:0003841">
    <property type="term" value="F:1-acylglycerol-3-phosphate O-acyltransferase activity"/>
    <property type="evidence" value="ECO:0007669"/>
    <property type="project" value="UniProtKB-UniRule"/>
</dbReference>
<dbReference type="NCBIfam" id="TIGR00530">
    <property type="entry name" value="AGP_acyltrn"/>
    <property type="match status" value="1"/>
</dbReference>
<evidence type="ECO:0000256" key="9">
    <source>
        <dbReference type="RuleBase" id="RU361267"/>
    </source>
</evidence>
<dbReference type="InterPro" id="IPR004552">
    <property type="entry name" value="AGP_acyltrans"/>
</dbReference>
<keyword evidence="9" id="KW-0443">Lipid metabolism</keyword>
<proteinExistence type="inferred from homology"/>
<gene>
    <name evidence="12" type="ORF">MRX98_19815</name>
</gene>
<comment type="similarity">
    <text evidence="4 9">Belongs to the 1-acyl-sn-glycerol-3-phosphate acyltransferase family.</text>
</comment>
<keyword evidence="8 9" id="KW-0012">Acyltransferase</keyword>
<accession>A0AA41R7B3</accession>
<name>A0AA41R7B3_9BACT</name>
<comment type="caution">
    <text evidence="12">The sequence shown here is derived from an EMBL/GenBank/DDBJ whole genome shotgun (WGS) entry which is preliminary data.</text>
</comment>
<comment type="catalytic activity">
    <reaction evidence="1 9">
        <text>a 1-acyl-sn-glycero-3-phosphate + an acyl-CoA = a 1,2-diacyl-sn-glycero-3-phosphate + CoA</text>
        <dbReference type="Rhea" id="RHEA:19709"/>
        <dbReference type="ChEBI" id="CHEBI:57287"/>
        <dbReference type="ChEBI" id="CHEBI:57970"/>
        <dbReference type="ChEBI" id="CHEBI:58342"/>
        <dbReference type="ChEBI" id="CHEBI:58608"/>
        <dbReference type="EC" id="2.3.1.51"/>
    </reaction>
</comment>
<evidence type="ECO:0000256" key="7">
    <source>
        <dbReference type="ARBA" id="ARBA00022679"/>
    </source>
</evidence>
<dbReference type="PANTHER" id="PTHR10434">
    <property type="entry name" value="1-ACYL-SN-GLYCEROL-3-PHOSPHATE ACYLTRANSFERASE"/>
    <property type="match status" value="1"/>
</dbReference>
<dbReference type="GO" id="GO:0006654">
    <property type="term" value="P:phosphatidic acid biosynthetic process"/>
    <property type="evidence" value="ECO:0007669"/>
    <property type="project" value="TreeGrafter"/>
</dbReference>
<dbReference type="GO" id="GO:0016020">
    <property type="term" value="C:membrane"/>
    <property type="evidence" value="ECO:0007669"/>
    <property type="project" value="InterPro"/>
</dbReference>
<evidence type="ECO:0000256" key="6">
    <source>
        <dbReference type="ARBA" id="ARBA00016139"/>
    </source>
</evidence>
<reference evidence="12" key="1">
    <citation type="submission" date="2022-04" db="EMBL/GenBank/DDBJ databases">
        <title>Desulfatitalea alkaliphila sp. nov., a novel anaerobic sulfate-reducing bacterium isolated from terrestrial mud volcano, Taman Peninsula, Russia.</title>
        <authorList>
            <person name="Khomyakova M.A."/>
            <person name="Merkel A.Y."/>
            <person name="Slobodkin A.I."/>
        </authorList>
    </citation>
    <scope>NUCLEOTIDE SEQUENCE</scope>
    <source>
        <strain evidence="12">M08but</strain>
    </source>
</reference>
<comment type="domain">
    <text evidence="9">The HXXXXD motif is essential for acyltransferase activity and may constitute the binding site for the phosphate moiety of the glycerol-3-phosphate.</text>
</comment>
<keyword evidence="10" id="KW-0732">Signal</keyword>
<evidence type="ECO:0000256" key="4">
    <source>
        <dbReference type="ARBA" id="ARBA00008655"/>
    </source>
</evidence>
<dbReference type="PANTHER" id="PTHR10434:SF11">
    <property type="entry name" value="1-ACYL-SN-GLYCEROL-3-PHOSPHATE ACYLTRANSFERASE"/>
    <property type="match status" value="1"/>
</dbReference>
<evidence type="ECO:0000256" key="10">
    <source>
        <dbReference type="SAM" id="SignalP"/>
    </source>
</evidence>